<dbReference type="EnsemblPlants" id="KQJ88950">
    <property type="protein sequence ID" value="KQJ88950"/>
    <property type="gene ID" value="BRADI_4g22245v3"/>
</dbReference>
<reference evidence="1" key="2">
    <citation type="submission" date="2017-06" db="EMBL/GenBank/DDBJ databases">
        <title>WGS assembly of Brachypodium distachyon.</title>
        <authorList>
            <consortium name="The International Brachypodium Initiative"/>
            <person name="Lucas S."/>
            <person name="Harmon-Smith M."/>
            <person name="Lail K."/>
            <person name="Tice H."/>
            <person name="Grimwood J."/>
            <person name="Bruce D."/>
            <person name="Barry K."/>
            <person name="Shu S."/>
            <person name="Lindquist E."/>
            <person name="Wang M."/>
            <person name="Pitluck S."/>
            <person name="Vogel J.P."/>
            <person name="Garvin D.F."/>
            <person name="Mockler T.C."/>
            <person name="Schmutz J."/>
            <person name="Rokhsar D."/>
            <person name="Bevan M.W."/>
        </authorList>
    </citation>
    <scope>NUCLEOTIDE SEQUENCE</scope>
    <source>
        <strain evidence="1">Bd21</strain>
    </source>
</reference>
<reference evidence="2" key="3">
    <citation type="submission" date="2018-08" db="UniProtKB">
        <authorList>
            <consortium name="EnsemblPlants"/>
        </authorList>
    </citation>
    <scope>IDENTIFICATION</scope>
    <source>
        <strain evidence="2">cv. Bd21</strain>
    </source>
</reference>
<name>A0A0Q3EN81_BRADI</name>
<gene>
    <name evidence="1" type="ORF">BRADI_4g22245v3</name>
</gene>
<keyword evidence="3" id="KW-1185">Reference proteome</keyword>
<sequence>MRASAGGRRLNSAANPICLFICRSVPPSQRLRPAEYARFMCRYRRPSLSPPNPSGSCSNMYMHLGKAQPDWFVALICICCGCSTTHFQMPSQGRQRPLLYCQSVRIHDPDNSITLFPCPVRHGSGILLSSLLPSRTLRCSPSSTSHIVSARY</sequence>
<evidence type="ECO:0000313" key="2">
    <source>
        <dbReference type="EnsemblPlants" id="KQJ88950"/>
    </source>
</evidence>
<dbReference type="Proteomes" id="UP000008810">
    <property type="component" value="Chromosome 4"/>
</dbReference>
<evidence type="ECO:0000313" key="1">
    <source>
        <dbReference type="EMBL" id="KQJ88950.1"/>
    </source>
</evidence>
<dbReference type="InParanoid" id="A0A0Q3EN81"/>
<proteinExistence type="predicted"/>
<evidence type="ECO:0000313" key="3">
    <source>
        <dbReference type="Proteomes" id="UP000008810"/>
    </source>
</evidence>
<dbReference type="AlphaFoldDB" id="A0A0Q3EN81"/>
<dbReference type="Gramene" id="KQJ88950">
    <property type="protein sequence ID" value="KQJ88950"/>
    <property type="gene ID" value="BRADI_4g22245v3"/>
</dbReference>
<organism evidence="1">
    <name type="scientific">Brachypodium distachyon</name>
    <name type="common">Purple false brome</name>
    <name type="synonym">Trachynia distachya</name>
    <dbReference type="NCBI Taxonomy" id="15368"/>
    <lineage>
        <taxon>Eukaryota</taxon>
        <taxon>Viridiplantae</taxon>
        <taxon>Streptophyta</taxon>
        <taxon>Embryophyta</taxon>
        <taxon>Tracheophyta</taxon>
        <taxon>Spermatophyta</taxon>
        <taxon>Magnoliopsida</taxon>
        <taxon>Liliopsida</taxon>
        <taxon>Poales</taxon>
        <taxon>Poaceae</taxon>
        <taxon>BOP clade</taxon>
        <taxon>Pooideae</taxon>
        <taxon>Stipodae</taxon>
        <taxon>Brachypodieae</taxon>
        <taxon>Brachypodium</taxon>
    </lineage>
</organism>
<accession>A0A0Q3EN81</accession>
<dbReference type="EMBL" id="CM000883">
    <property type="protein sequence ID" value="KQJ88950.1"/>
    <property type="molecule type" value="Genomic_DNA"/>
</dbReference>
<reference evidence="1 2" key="1">
    <citation type="journal article" date="2010" name="Nature">
        <title>Genome sequencing and analysis of the model grass Brachypodium distachyon.</title>
        <authorList>
            <consortium name="International Brachypodium Initiative"/>
        </authorList>
    </citation>
    <scope>NUCLEOTIDE SEQUENCE [LARGE SCALE GENOMIC DNA]</scope>
    <source>
        <strain evidence="1 2">Bd21</strain>
    </source>
</reference>
<protein>
    <submittedName>
        <fullName evidence="1 2">Uncharacterized protein</fullName>
    </submittedName>
</protein>